<keyword evidence="2" id="KW-1133">Transmembrane helix</keyword>
<evidence type="ECO:0000256" key="1">
    <source>
        <dbReference type="SAM" id="MobiDB-lite"/>
    </source>
</evidence>
<evidence type="ECO:0000256" key="2">
    <source>
        <dbReference type="SAM" id="Phobius"/>
    </source>
</evidence>
<dbReference type="KEGG" id="vg:26517708"/>
<evidence type="ECO:0000313" key="4">
    <source>
        <dbReference type="Proteomes" id="UP000033804"/>
    </source>
</evidence>
<dbReference type="RefSeq" id="YP_009189410.1">
    <property type="nucleotide sequence ID" value="NC_028676.1"/>
</dbReference>
<evidence type="ECO:0000313" key="3">
    <source>
        <dbReference type="EMBL" id="AKE44656.1"/>
    </source>
</evidence>
<protein>
    <submittedName>
        <fullName evidence="3">Uncharacterized protein</fullName>
    </submittedName>
</protein>
<keyword evidence="2" id="KW-0472">Membrane</keyword>
<dbReference type="Proteomes" id="UP000033804">
    <property type="component" value="Segment"/>
</dbReference>
<accession>A0A0F6THF2</accession>
<reference evidence="3 4" key="1">
    <citation type="journal article" date="2015" name="J. Virol.">
        <title>Sinorhizobium meliloti Phage ?M9 Defines a New Group of T4 Superfamily Phages with Unusual Genomic Features but a Common T=16 Capsid.</title>
        <authorList>
            <person name="Johnson M.C."/>
            <person name="Tatum K.B."/>
            <person name="Lynn J.S."/>
            <person name="Brewer T.E."/>
            <person name="Lu S."/>
            <person name="Washburn B.K."/>
            <person name="Stroupe M.E."/>
            <person name="Jones K.M."/>
        </authorList>
    </citation>
    <scope>NUCLEOTIDE SEQUENCE [LARGE SCALE GENOMIC DNA]</scope>
</reference>
<feature type="compositionally biased region" description="Low complexity" evidence="1">
    <location>
        <begin position="10"/>
        <end position="26"/>
    </location>
</feature>
<sequence length="177" mass="18748">MTETVDAKSRGGSSRSISRSVPRVVPKTVTSPKSYVAPKATPAPTAPKVVTPPSAVAPKVVAPLVPKVTTPYKPAPTYSKPKTTTKHIYHNSSGSFTDSLMGTITGIAIMDAFDDDDDDDQPQYVVPQQTQQQVPQVVQVVQPEPVRSGGLGFLGTILSLGILGGIGYGIYRFINRA</sequence>
<proteinExistence type="predicted"/>
<keyword evidence="2" id="KW-0812">Transmembrane</keyword>
<gene>
    <name evidence="3" type="ORF">Sm_phiM9_026</name>
</gene>
<reference evidence="4" key="2">
    <citation type="submission" date="2015-03" db="EMBL/GenBank/DDBJ databases">
        <title>The genome and structure of Sinorhizobium meliloti phage phiM9.</title>
        <authorList>
            <person name="Johnson M.C."/>
            <person name="Tatum K.B."/>
            <person name="Lynn J.S."/>
            <person name="Brewer T.E."/>
            <person name="Washburn B.K."/>
            <person name="Stroupe M.E."/>
            <person name="Jones K.M."/>
        </authorList>
    </citation>
    <scope>NUCLEOTIDE SEQUENCE [LARGE SCALE GENOMIC DNA]</scope>
</reference>
<feature type="transmembrane region" description="Helical" evidence="2">
    <location>
        <begin position="151"/>
        <end position="171"/>
    </location>
</feature>
<keyword evidence="4" id="KW-1185">Reference proteome</keyword>
<dbReference type="EMBL" id="KP881232">
    <property type="protein sequence ID" value="AKE44656.1"/>
    <property type="molecule type" value="Genomic_DNA"/>
</dbReference>
<feature type="compositionally biased region" description="Low complexity" evidence="1">
    <location>
        <begin position="36"/>
        <end position="46"/>
    </location>
</feature>
<dbReference type="GeneID" id="26517708"/>
<name>A0A0F6THF2_9CAUD</name>
<feature type="region of interest" description="Disordered" evidence="1">
    <location>
        <begin position="1"/>
        <end position="46"/>
    </location>
</feature>
<organism evidence="3 4">
    <name type="scientific">Sinorhizobium phage phiM9</name>
    <dbReference type="NCBI Taxonomy" id="1636182"/>
    <lineage>
        <taxon>Viruses</taxon>
        <taxon>Duplodnaviria</taxon>
        <taxon>Heunggongvirae</taxon>
        <taxon>Uroviricota</taxon>
        <taxon>Caudoviricetes</taxon>
        <taxon>Pootjesviridae</taxon>
        <taxon>Emnonavirus</taxon>
        <taxon>Emnonavirus phiM9</taxon>
    </lineage>
</organism>